<evidence type="ECO:0008006" key="4">
    <source>
        <dbReference type="Google" id="ProtNLM"/>
    </source>
</evidence>
<sequence>MKLIRSLLLLLSIFTIPALTGCAAIQPLSASAEDDSAPYVPADYAARLSAMHLSEVTSMPAAAPPFIAIAEDPANVQYAVVFDKNGDIRQVRLPLGYADILARFRQQAGPAHTSSADEDAVRLVASGQTLVWQYSDGRSRLAMSLDGVPAQAAP</sequence>
<evidence type="ECO:0000256" key="1">
    <source>
        <dbReference type="SAM" id="SignalP"/>
    </source>
</evidence>
<proteinExistence type="predicted"/>
<dbReference type="OrthoDB" id="2603296at2"/>
<reference evidence="2 3" key="1">
    <citation type="submission" date="2017-03" db="EMBL/GenBank/DDBJ databases">
        <title>Isolation of Levoglucosan Utilizing Bacteria.</title>
        <authorList>
            <person name="Arya A.S."/>
        </authorList>
    </citation>
    <scope>NUCLEOTIDE SEQUENCE [LARGE SCALE GENOMIC DNA]</scope>
    <source>
        <strain evidence="2 3">MEC069</strain>
    </source>
</reference>
<keyword evidence="3" id="KW-1185">Reference proteome</keyword>
<name>A0A4Y8PZQ0_9BACL</name>
<organism evidence="2 3">
    <name type="scientific">Paenibacillus athensensis</name>
    <dbReference type="NCBI Taxonomy" id="1967502"/>
    <lineage>
        <taxon>Bacteria</taxon>
        <taxon>Bacillati</taxon>
        <taxon>Bacillota</taxon>
        <taxon>Bacilli</taxon>
        <taxon>Bacillales</taxon>
        <taxon>Paenibacillaceae</taxon>
        <taxon>Paenibacillus</taxon>
    </lineage>
</organism>
<dbReference type="AlphaFoldDB" id="A0A4Y8PZQ0"/>
<dbReference type="PROSITE" id="PS51257">
    <property type="entry name" value="PROKAR_LIPOPROTEIN"/>
    <property type="match status" value="1"/>
</dbReference>
<evidence type="ECO:0000313" key="3">
    <source>
        <dbReference type="Proteomes" id="UP000298246"/>
    </source>
</evidence>
<dbReference type="RefSeq" id="WP_134754819.1">
    <property type="nucleotide sequence ID" value="NZ_MYFO02000002.1"/>
</dbReference>
<comment type="caution">
    <text evidence="2">The sequence shown here is derived from an EMBL/GenBank/DDBJ whole genome shotgun (WGS) entry which is preliminary data.</text>
</comment>
<dbReference type="EMBL" id="MYFO01000023">
    <property type="protein sequence ID" value="TFE85822.1"/>
    <property type="molecule type" value="Genomic_DNA"/>
</dbReference>
<protein>
    <recommendedName>
        <fullName evidence="4">Lipoprotein</fullName>
    </recommendedName>
</protein>
<accession>A0A4Y8PZQ0</accession>
<dbReference type="Proteomes" id="UP000298246">
    <property type="component" value="Unassembled WGS sequence"/>
</dbReference>
<feature type="signal peptide" evidence="1">
    <location>
        <begin position="1"/>
        <end position="20"/>
    </location>
</feature>
<gene>
    <name evidence="2" type="ORF">B5M42_16670</name>
</gene>
<feature type="chain" id="PRO_5039237018" description="Lipoprotein" evidence="1">
    <location>
        <begin position="21"/>
        <end position="154"/>
    </location>
</feature>
<evidence type="ECO:0000313" key="2">
    <source>
        <dbReference type="EMBL" id="TFE85822.1"/>
    </source>
</evidence>
<keyword evidence="1" id="KW-0732">Signal</keyword>